<protein>
    <submittedName>
        <fullName evidence="10">Ger(X)C family spore germination protein</fullName>
    </submittedName>
</protein>
<evidence type="ECO:0000313" key="11">
    <source>
        <dbReference type="Proteomes" id="UP001303902"/>
    </source>
</evidence>
<evidence type="ECO:0000256" key="6">
    <source>
        <dbReference type="ARBA" id="ARBA00023139"/>
    </source>
</evidence>
<dbReference type="PANTHER" id="PTHR35789">
    <property type="entry name" value="SPORE GERMINATION PROTEIN B3"/>
    <property type="match status" value="1"/>
</dbReference>
<dbReference type="PROSITE" id="PS51257">
    <property type="entry name" value="PROKAR_LIPOPROTEIN"/>
    <property type="match status" value="1"/>
</dbReference>
<evidence type="ECO:0000256" key="5">
    <source>
        <dbReference type="ARBA" id="ARBA00023136"/>
    </source>
</evidence>
<dbReference type="Pfam" id="PF25198">
    <property type="entry name" value="Spore_GerAC_N"/>
    <property type="match status" value="1"/>
</dbReference>
<evidence type="ECO:0000256" key="3">
    <source>
        <dbReference type="ARBA" id="ARBA00022544"/>
    </source>
</evidence>
<keyword evidence="3" id="KW-0309">Germination</keyword>
<evidence type="ECO:0000256" key="4">
    <source>
        <dbReference type="ARBA" id="ARBA00022729"/>
    </source>
</evidence>
<accession>A0ABZ0L585</accession>
<dbReference type="InterPro" id="IPR057336">
    <property type="entry name" value="GerAC_N"/>
</dbReference>
<proteinExistence type="inferred from homology"/>
<feature type="domain" description="Spore germination GerAC-like C-terminal" evidence="8">
    <location>
        <begin position="214"/>
        <end position="348"/>
    </location>
</feature>
<comment type="subcellular location">
    <subcellularLocation>
        <location evidence="1">Membrane</location>
        <topology evidence="1">Lipid-anchor</topology>
    </subcellularLocation>
</comment>
<evidence type="ECO:0000256" key="1">
    <source>
        <dbReference type="ARBA" id="ARBA00004635"/>
    </source>
</evidence>
<name>A0ABZ0L585_9BACL</name>
<gene>
    <name evidence="10" type="ORF">QWT69_12770</name>
</gene>
<dbReference type="Proteomes" id="UP001303902">
    <property type="component" value="Chromosome"/>
</dbReference>
<keyword evidence="7" id="KW-0449">Lipoprotein</keyword>
<keyword evidence="11" id="KW-1185">Reference proteome</keyword>
<dbReference type="RefSeq" id="WP_317966213.1">
    <property type="nucleotide sequence ID" value="NZ_CP129118.1"/>
</dbReference>
<keyword evidence="6" id="KW-0564">Palmitate</keyword>
<evidence type="ECO:0000259" key="9">
    <source>
        <dbReference type="Pfam" id="PF25198"/>
    </source>
</evidence>
<dbReference type="Gene3D" id="3.30.300.210">
    <property type="entry name" value="Nutrient germinant receptor protein C, domain 3"/>
    <property type="match status" value="1"/>
</dbReference>
<keyword evidence="4" id="KW-0732">Signal</keyword>
<evidence type="ECO:0000313" key="10">
    <source>
        <dbReference type="EMBL" id="WOV86741.1"/>
    </source>
</evidence>
<dbReference type="EMBL" id="CP129118">
    <property type="protein sequence ID" value="WOV86741.1"/>
    <property type="molecule type" value="Genomic_DNA"/>
</dbReference>
<keyword evidence="5" id="KW-0472">Membrane</keyword>
<dbReference type="PANTHER" id="PTHR35789:SF1">
    <property type="entry name" value="SPORE GERMINATION PROTEIN B3"/>
    <property type="match status" value="1"/>
</dbReference>
<reference evidence="10 11" key="1">
    <citation type="submission" date="2023-06" db="EMBL/GenBank/DDBJ databases">
        <title>Sporosarcina sp. nov., isolated from Korean tranditional fermented seafood 'Jeotgal'.</title>
        <authorList>
            <person name="Yang A.I."/>
            <person name="Shin N.-R."/>
        </authorList>
    </citation>
    <scope>NUCLEOTIDE SEQUENCE [LARGE SCALE GENOMIC DNA]</scope>
    <source>
        <strain evidence="10 11">T2O-4</strain>
    </source>
</reference>
<evidence type="ECO:0000259" key="8">
    <source>
        <dbReference type="Pfam" id="PF05504"/>
    </source>
</evidence>
<comment type="similarity">
    <text evidence="2">Belongs to the GerABKC lipoprotein family.</text>
</comment>
<sequence>MNRKFWVIILLPLVLLSGCWDVDEPERMLYIHGMGVDYKDGKYEVYAQIISFANTAKSEMPPSDLPQAEVGYETGETIDEAIHNLYHSMDEKVYWGHLSYLVVSEEVLKNTKLSPIIDTFIRFRETRYKIWVYATKDSVEEVLLVKPVLNKTVSLSKLSDPENSFKQESYVEPIDIRRLIIDMNEPGYEAKIPVVTLIDNWKSSKETINSISVNGVAVVTPKGLQGEILDDKARGLQWMSNDTKRGQLTFKLSNGEYISAIIEKVNRKIKPVLGTGDARFDINVNMTVYVSVIVGEVSYQEIRKHVIEEAEKEIMKTYEEALKKDIDIYGFSNVLYRENVKVWKEQHTDGKINLTESSIRNITIQLDKIASDRKSIKPTIEE</sequence>
<dbReference type="InterPro" id="IPR046953">
    <property type="entry name" value="Spore_GerAC-like_C"/>
</dbReference>
<evidence type="ECO:0000256" key="7">
    <source>
        <dbReference type="ARBA" id="ARBA00023288"/>
    </source>
</evidence>
<dbReference type="NCBIfam" id="TIGR02887">
    <property type="entry name" value="spore_ger_x_C"/>
    <property type="match status" value="1"/>
</dbReference>
<feature type="domain" description="Spore germination protein N-terminal" evidence="9">
    <location>
        <begin position="23"/>
        <end position="196"/>
    </location>
</feature>
<dbReference type="Pfam" id="PF05504">
    <property type="entry name" value="Spore_GerAC"/>
    <property type="match status" value="1"/>
</dbReference>
<evidence type="ECO:0000256" key="2">
    <source>
        <dbReference type="ARBA" id="ARBA00007886"/>
    </source>
</evidence>
<dbReference type="InterPro" id="IPR008844">
    <property type="entry name" value="Spore_GerAC-like"/>
</dbReference>
<organism evidence="10 11">
    <name type="scientific">Sporosarcina oncorhynchi</name>
    <dbReference type="NCBI Taxonomy" id="3056444"/>
    <lineage>
        <taxon>Bacteria</taxon>
        <taxon>Bacillati</taxon>
        <taxon>Bacillota</taxon>
        <taxon>Bacilli</taxon>
        <taxon>Bacillales</taxon>
        <taxon>Caryophanaceae</taxon>
        <taxon>Sporosarcina</taxon>
    </lineage>
</organism>
<dbReference type="InterPro" id="IPR038501">
    <property type="entry name" value="Spore_GerAC_C_sf"/>
</dbReference>